<sequence>MIGWPLIEAVGEEQNDIGFRFGEDPLCEEHKFNATESVKKKLSDGRCVVYAEKLCREHEAHPSPIF</sequence>
<dbReference type="Proteomes" id="UP000315353">
    <property type="component" value="Unassembled WGS sequence"/>
</dbReference>
<organism evidence="1 2">
    <name type="scientific">Corynebacterium flavescens</name>
    <dbReference type="NCBI Taxonomy" id="28028"/>
    <lineage>
        <taxon>Bacteria</taxon>
        <taxon>Bacillati</taxon>
        <taxon>Actinomycetota</taxon>
        <taxon>Actinomycetes</taxon>
        <taxon>Mycobacteriales</taxon>
        <taxon>Corynebacteriaceae</taxon>
        <taxon>Corynebacterium</taxon>
    </lineage>
</organism>
<evidence type="ECO:0000313" key="2">
    <source>
        <dbReference type="Proteomes" id="UP000315353"/>
    </source>
</evidence>
<accession>A0AB73B6A2</accession>
<gene>
    <name evidence="1" type="ORF">CFL01nite_05270</name>
</gene>
<proteinExistence type="predicted"/>
<dbReference type="EMBL" id="BJNB01000005">
    <property type="protein sequence ID" value="GEB97032.1"/>
    <property type="molecule type" value="Genomic_DNA"/>
</dbReference>
<name>A0AB73B6A2_CORFL</name>
<protein>
    <submittedName>
        <fullName evidence="1">Uncharacterized protein</fullName>
    </submittedName>
</protein>
<evidence type="ECO:0000313" key="1">
    <source>
        <dbReference type="EMBL" id="GEB97032.1"/>
    </source>
</evidence>
<dbReference type="AlphaFoldDB" id="A0AB73B6A2"/>
<comment type="caution">
    <text evidence="1">The sequence shown here is derived from an EMBL/GenBank/DDBJ whole genome shotgun (WGS) entry which is preliminary data.</text>
</comment>
<reference evidence="1 2" key="1">
    <citation type="submission" date="2019-06" db="EMBL/GenBank/DDBJ databases">
        <title>Whole genome shotgun sequence of Corynebacterium flavescens NBRC 14136.</title>
        <authorList>
            <person name="Hosoyama A."/>
            <person name="Uohara A."/>
            <person name="Ohji S."/>
            <person name="Ichikawa N."/>
        </authorList>
    </citation>
    <scope>NUCLEOTIDE SEQUENCE [LARGE SCALE GENOMIC DNA]</scope>
    <source>
        <strain evidence="1 2">NBRC 14136</strain>
    </source>
</reference>